<accession>A0A7Y7Y6J5</accession>
<proteinExistence type="predicted"/>
<evidence type="ECO:0000313" key="7">
    <source>
        <dbReference type="Proteomes" id="UP000517547"/>
    </source>
</evidence>
<name>A0A7Y7Y6J5_9PSED</name>
<reference evidence="6 7" key="1">
    <citation type="submission" date="2020-04" db="EMBL/GenBank/DDBJ databases">
        <title>Molecular characterization of pseudomonads from Agaricus bisporus reveal novel blotch 2 pathogens in Western Europe.</title>
        <authorList>
            <person name="Taparia T."/>
            <person name="Krijger M."/>
            <person name="Haynes E."/>
            <person name="Elpinstone J.G."/>
            <person name="Noble R."/>
            <person name="Van Der Wolf J."/>
        </authorList>
    </citation>
    <scope>NUCLEOTIDE SEQUENCE [LARGE SCALE GENOMIC DNA]</scope>
    <source>
        <strain evidence="6 7">IPO3738</strain>
    </source>
</reference>
<evidence type="ECO:0000256" key="5">
    <source>
        <dbReference type="ARBA" id="ARBA00023136"/>
    </source>
</evidence>
<keyword evidence="4" id="KW-1133">Transmembrane helix</keyword>
<dbReference type="Proteomes" id="UP000517547">
    <property type="component" value="Unassembled WGS sequence"/>
</dbReference>
<keyword evidence="5" id="KW-0472">Membrane</keyword>
<dbReference type="PANTHER" id="PTHR42718:SF9">
    <property type="entry name" value="MAJOR FACILITATOR SUPERFAMILY MULTIDRUG TRANSPORTER MFSC"/>
    <property type="match status" value="1"/>
</dbReference>
<dbReference type="AlphaFoldDB" id="A0A7Y7Y6J5"/>
<dbReference type="GO" id="GO:0016020">
    <property type="term" value="C:membrane"/>
    <property type="evidence" value="ECO:0007669"/>
    <property type="project" value="UniProtKB-SubCell"/>
</dbReference>
<organism evidence="6 7">
    <name type="scientific">Pseudomonas gingeri</name>
    <dbReference type="NCBI Taxonomy" id="117681"/>
    <lineage>
        <taxon>Bacteria</taxon>
        <taxon>Pseudomonadati</taxon>
        <taxon>Pseudomonadota</taxon>
        <taxon>Gammaproteobacteria</taxon>
        <taxon>Pseudomonadales</taxon>
        <taxon>Pseudomonadaceae</taxon>
        <taxon>Pseudomonas</taxon>
    </lineage>
</organism>
<feature type="non-terminal residue" evidence="6">
    <location>
        <position position="109"/>
    </location>
</feature>
<comment type="caution">
    <text evidence="6">The sequence shown here is derived from an EMBL/GenBank/DDBJ whole genome shotgun (WGS) entry which is preliminary data.</text>
</comment>
<comment type="subcellular location">
    <subcellularLocation>
        <location evidence="1">Membrane</location>
        <topology evidence="1">Multi-pass membrane protein</topology>
    </subcellularLocation>
</comment>
<keyword evidence="2" id="KW-0813">Transport</keyword>
<evidence type="ECO:0000313" key="6">
    <source>
        <dbReference type="EMBL" id="NWC18804.1"/>
    </source>
</evidence>
<dbReference type="PANTHER" id="PTHR42718">
    <property type="entry name" value="MAJOR FACILITATOR SUPERFAMILY MULTIDRUG TRANSPORTER MFSC"/>
    <property type="match status" value="1"/>
</dbReference>
<gene>
    <name evidence="6" type="ORF">HX845_34570</name>
</gene>
<sequence length="109" mass="11344">VGYLILIGGSLLATNLSMSFAGPQFIASSLIRALGQVLVMTPLSAIAVAGIEREHAGSAAALFNMTRNLGGAIGIAVLQTFMSNSGKYHSDVITPQVSLLNDATRQRLD</sequence>
<feature type="non-terminal residue" evidence="6">
    <location>
        <position position="1"/>
    </location>
</feature>
<evidence type="ECO:0000256" key="1">
    <source>
        <dbReference type="ARBA" id="ARBA00004141"/>
    </source>
</evidence>
<dbReference type="SUPFAM" id="SSF103473">
    <property type="entry name" value="MFS general substrate transporter"/>
    <property type="match status" value="1"/>
</dbReference>
<dbReference type="Gene3D" id="1.20.1250.20">
    <property type="entry name" value="MFS general substrate transporter like domains"/>
    <property type="match status" value="1"/>
</dbReference>
<evidence type="ECO:0000256" key="2">
    <source>
        <dbReference type="ARBA" id="ARBA00022448"/>
    </source>
</evidence>
<keyword evidence="3" id="KW-0812">Transmembrane</keyword>
<evidence type="ECO:0000256" key="4">
    <source>
        <dbReference type="ARBA" id="ARBA00022989"/>
    </source>
</evidence>
<evidence type="ECO:0000256" key="3">
    <source>
        <dbReference type="ARBA" id="ARBA00022692"/>
    </source>
</evidence>
<protein>
    <submittedName>
        <fullName evidence="6">EmrB/QacA family drug resistance transporter</fullName>
    </submittedName>
</protein>
<dbReference type="InterPro" id="IPR036259">
    <property type="entry name" value="MFS_trans_sf"/>
</dbReference>
<dbReference type="EMBL" id="JACAQE010000072">
    <property type="protein sequence ID" value="NWC18804.1"/>
    <property type="molecule type" value="Genomic_DNA"/>
</dbReference>